<evidence type="ECO:0000313" key="4">
    <source>
        <dbReference type="EMBL" id="MFC5531543.1"/>
    </source>
</evidence>
<protein>
    <submittedName>
        <fullName evidence="4">Polysaccharide deacetylase family protein</fullName>
    </submittedName>
</protein>
<proteinExistence type="predicted"/>
<dbReference type="Gene3D" id="3.20.20.370">
    <property type="entry name" value="Glycoside hydrolase/deacetylase"/>
    <property type="match status" value="1"/>
</dbReference>
<evidence type="ECO:0000259" key="3">
    <source>
        <dbReference type="Pfam" id="PF01522"/>
    </source>
</evidence>
<comment type="caution">
    <text evidence="4">The sequence shown here is derived from an EMBL/GenBank/DDBJ whole genome shotgun (WGS) entry which is preliminary data.</text>
</comment>
<sequence length="258" mass="29248">MMHPMVTFISDDGKHEDWTVLKPAFENAGAPCVIAVTSGLIGSPGYMNDEQIGFLQNSLGWEVTSHLDSHVALTELSEQEIDRQFRVSKDKLQALGYRVTSVVYPYGANNAVVREIARKYYQSGFQSVGGINAKRVKRYHINRVAIGSYFDFGNDVDTGSFTYYKARVDEALHSRAWLVFMIHPAASEHDDKQQQALIETLDYIRSRKIPIVTVEQGLRSLADGTGKITIDRDTWLRKIADKLRHRLKLIYFFIANDS</sequence>
<dbReference type="RefSeq" id="WP_378113507.1">
    <property type="nucleotide sequence ID" value="NZ_JBHSNC010000055.1"/>
</dbReference>
<gene>
    <name evidence="4" type="ORF">ACFPQ4_19155</name>
</gene>
<feature type="domain" description="NodB homology" evidence="3">
    <location>
        <begin position="6"/>
        <end position="120"/>
    </location>
</feature>
<keyword evidence="2" id="KW-0732">Signal</keyword>
<dbReference type="CDD" id="cd10970">
    <property type="entry name" value="CE4_DAC_u1_6s"/>
    <property type="match status" value="1"/>
</dbReference>
<dbReference type="SUPFAM" id="SSF88713">
    <property type="entry name" value="Glycoside hydrolase/deacetylase"/>
    <property type="match status" value="1"/>
</dbReference>
<dbReference type="PANTHER" id="PTHR34216">
    <property type="match status" value="1"/>
</dbReference>
<keyword evidence="5" id="KW-1185">Reference proteome</keyword>
<dbReference type="Pfam" id="PF01522">
    <property type="entry name" value="Polysacc_deac_1"/>
    <property type="match status" value="1"/>
</dbReference>
<dbReference type="InterPro" id="IPR002509">
    <property type="entry name" value="NODB_dom"/>
</dbReference>
<dbReference type="InterPro" id="IPR011330">
    <property type="entry name" value="Glyco_hydro/deAcase_b/a-brl"/>
</dbReference>
<name>A0ABW0R3F9_9BACL</name>
<evidence type="ECO:0000256" key="2">
    <source>
        <dbReference type="ARBA" id="ARBA00022729"/>
    </source>
</evidence>
<dbReference type="EMBL" id="JBHSNC010000055">
    <property type="protein sequence ID" value="MFC5531543.1"/>
    <property type="molecule type" value="Genomic_DNA"/>
</dbReference>
<evidence type="ECO:0000313" key="5">
    <source>
        <dbReference type="Proteomes" id="UP001596108"/>
    </source>
</evidence>
<organism evidence="4 5">
    <name type="scientific">Cohnella yongneupensis</name>
    <dbReference type="NCBI Taxonomy" id="425006"/>
    <lineage>
        <taxon>Bacteria</taxon>
        <taxon>Bacillati</taxon>
        <taxon>Bacillota</taxon>
        <taxon>Bacilli</taxon>
        <taxon>Bacillales</taxon>
        <taxon>Paenibacillaceae</taxon>
        <taxon>Cohnella</taxon>
    </lineage>
</organism>
<accession>A0ABW0R3F9</accession>
<reference evidence="5" key="1">
    <citation type="journal article" date="2019" name="Int. J. Syst. Evol. Microbiol.">
        <title>The Global Catalogue of Microorganisms (GCM) 10K type strain sequencing project: providing services to taxonomists for standard genome sequencing and annotation.</title>
        <authorList>
            <consortium name="The Broad Institute Genomics Platform"/>
            <consortium name="The Broad Institute Genome Sequencing Center for Infectious Disease"/>
            <person name="Wu L."/>
            <person name="Ma J."/>
        </authorList>
    </citation>
    <scope>NUCLEOTIDE SEQUENCE [LARGE SCALE GENOMIC DNA]</scope>
    <source>
        <strain evidence="5">CGMCC 1.18578</strain>
    </source>
</reference>
<comment type="subcellular location">
    <subcellularLocation>
        <location evidence="1">Secreted</location>
    </subcellularLocation>
</comment>
<dbReference type="Proteomes" id="UP001596108">
    <property type="component" value="Unassembled WGS sequence"/>
</dbReference>
<dbReference type="InterPro" id="IPR051398">
    <property type="entry name" value="Polysacch_Deacetylase"/>
</dbReference>
<dbReference type="PANTHER" id="PTHR34216:SF3">
    <property type="entry name" value="POLY-BETA-1,6-N-ACETYL-D-GLUCOSAMINE N-DEACETYLASE"/>
    <property type="match status" value="1"/>
</dbReference>
<evidence type="ECO:0000256" key="1">
    <source>
        <dbReference type="ARBA" id="ARBA00004613"/>
    </source>
</evidence>